<dbReference type="PANTHER" id="PTHR47541:SF1">
    <property type="entry name" value="TETRATRICOPEPTIDE REPEAT (TPR)-LIKE SUPERFAMILY PROTEIN"/>
    <property type="match status" value="1"/>
</dbReference>
<feature type="region of interest" description="Disordered" evidence="1">
    <location>
        <begin position="121"/>
        <end position="252"/>
    </location>
</feature>
<dbReference type="Proteomes" id="UP000326396">
    <property type="component" value="Linkage Group LG17"/>
</dbReference>
<accession>A0A5N6NTG9</accession>
<dbReference type="SMART" id="SM00028">
    <property type="entry name" value="TPR"/>
    <property type="match status" value="3"/>
</dbReference>
<dbReference type="InterPro" id="IPR019734">
    <property type="entry name" value="TPR_rpt"/>
</dbReference>
<evidence type="ECO:0000313" key="3">
    <source>
        <dbReference type="Proteomes" id="UP000326396"/>
    </source>
</evidence>
<dbReference type="Gene3D" id="1.25.40.10">
    <property type="entry name" value="Tetratricopeptide repeat domain"/>
    <property type="match status" value="1"/>
</dbReference>
<feature type="compositionally biased region" description="Basic and acidic residues" evidence="1">
    <location>
        <begin position="170"/>
        <end position="179"/>
    </location>
</feature>
<reference evidence="2 3" key="1">
    <citation type="submission" date="2019-05" db="EMBL/GenBank/DDBJ databases">
        <title>Mikania micrantha, genome provides insights into the molecular mechanism of rapid growth.</title>
        <authorList>
            <person name="Liu B."/>
        </authorList>
    </citation>
    <scope>NUCLEOTIDE SEQUENCE [LARGE SCALE GENOMIC DNA]</scope>
    <source>
        <strain evidence="2">NLD-2019</strain>
        <tissue evidence="2">Leaf</tissue>
    </source>
</reference>
<feature type="compositionally biased region" description="Acidic residues" evidence="1">
    <location>
        <begin position="208"/>
        <end position="222"/>
    </location>
</feature>
<dbReference type="EMBL" id="SZYD01000009">
    <property type="protein sequence ID" value="KAD5318092.1"/>
    <property type="molecule type" value="Genomic_DNA"/>
</dbReference>
<evidence type="ECO:0000256" key="1">
    <source>
        <dbReference type="SAM" id="MobiDB-lite"/>
    </source>
</evidence>
<dbReference type="AlphaFoldDB" id="A0A5N6NTG9"/>
<proteinExistence type="predicted"/>
<dbReference type="PANTHER" id="PTHR47541">
    <property type="entry name" value="TETRATRICOPEPTIDE REPEAT (TPR)-LIKE SUPERFAMILY PROTEIN"/>
    <property type="match status" value="1"/>
</dbReference>
<protein>
    <submittedName>
        <fullName evidence="2">Uncharacterized protein</fullName>
    </submittedName>
</protein>
<feature type="compositionally biased region" description="Low complexity" evidence="1">
    <location>
        <begin position="243"/>
        <end position="252"/>
    </location>
</feature>
<dbReference type="InterPro" id="IPR011990">
    <property type="entry name" value="TPR-like_helical_dom_sf"/>
</dbReference>
<comment type="caution">
    <text evidence="2">The sequence shown here is derived from an EMBL/GenBank/DDBJ whole genome shotgun (WGS) entry which is preliminary data.</text>
</comment>
<organism evidence="2 3">
    <name type="scientific">Mikania micrantha</name>
    <name type="common">bitter vine</name>
    <dbReference type="NCBI Taxonomy" id="192012"/>
    <lineage>
        <taxon>Eukaryota</taxon>
        <taxon>Viridiplantae</taxon>
        <taxon>Streptophyta</taxon>
        <taxon>Embryophyta</taxon>
        <taxon>Tracheophyta</taxon>
        <taxon>Spermatophyta</taxon>
        <taxon>Magnoliopsida</taxon>
        <taxon>eudicotyledons</taxon>
        <taxon>Gunneridae</taxon>
        <taxon>Pentapetalae</taxon>
        <taxon>asterids</taxon>
        <taxon>campanulids</taxon>
        <taxon>Asterales</taxon>
        <taxon>Asteraceae</taxon>
        <taxon>Asteroideae</taxon>
        <taxon>Heliantheae alliance</taxon>
        <taxon>Eupatorieae</taxon>
        <taxon>Mikania</taxon>
    </lineage>
</organism>
<feature type="compositionally biased region" description="Acidic residues" evidence="1">
    <location>
        <begin position="124"/>
        <end position="146"/>
    </location>
</feature>
<feature type="compositionally biased region" description="Basic and acidic residues" evidence="1">
    <location>
        <begin position="147"/>
        <end position="159"/>
    </location>
</feature>
<dbReference type="OrthoDB" id="2942533at2759"/>
<feature type="compositionally biased region" description="Basic and acidic residues" evidence="1">
    <location>
        <begin position="190"/>
        <end position="207"/>
    </location>
</feature>
<gene>
    <name evidence="2" type="ORF">E3N88_18038</name>
</gene>
<name>A0A5N6NTG9_9ASTR</name>
<dbReference type="SUPFAM" id="SSF48452">
    <property type="entry name" value="TPR-like"/>
    <property type="match status" value="1"/>
</dbReference>
<sequence>MNKIERAHQMYRDGKYEEALDFYTEALSIAKTNLLKIALHSNRAACFLKLHQFKKAADECTSVLELDYEHTGALMLRAQTLVTLKEYHSALFDVNRLIELNPSSEVYQNLEARLKTQLSLAPILEDETEPEDDNDDDDDDDDEENVDDKGGEEHNKDDEQSASFEPAGTHSHDLDEPASKNDVSNPKSVEILKPKGHSRLDYSRWDKVEDDSSDSDDDDDDDSQPRGGEVQRRQPPSPPPRSTPAAAPPTASGGLHIRIIFAISSLQPFSKDKTRSKQMVPHRIEISSLTTAAGRRSCRRRNRRRIPATSAWSCSDVLIELDLKEETRSRVFVEDCAAAAIDLGFLDRRRHSRIRVPANPSRRVLLLQPLLLAIRVSGLPDCRLLLFGAASAVVWVMCVRGFGLETLGFTGLEFVFLFRLTHNQLKKEEPGYVNIQHSGEDLSAGDHQDEIEMFVGCGSRLIGLSKNLDVVQTMDKTWRKWNQRYGITYHRKKWTNFRVVKSWLVASGRAKWIRIASMNPGATWMSARAYSKVPVEIEDESLAVFAMTESVMTVLEPWVLQWAFQVTDEKGRCS</sequence>
<evidence type="ECO:0000313" key="2">
    <source>
        <dbReference type="EMBL" id="KAD5318092.1"/>
    </source>
</evidence>
<keyword evidence="3" id="KW-1185">Reference proteome</keyword>